<accession>A0A392VWS8</accession>
<organism evidence="2 3">
    <name type="scientific">Trifolium medium</name>
    <dbReference type="NCBI Taxonomy" id="97028"/>
    <lineage>
        <taxon>Eukaryota</taxon>
        <taxon>Viridiplantae</taxon>
        <taxon>Streptophyta</taxon>
        <taxon>Embryophyta</taxon>
        <taxon>Tracheophyta</taxon>
        <taxon>Spermatophyta</taxon>
        <taxon>Magnoliopsida</taxon>
        <taxon>eudicotyledons</taxon>
        <taxon>Gunneridae</taxon>
        <taxon>Pentapetalae</taxon>
        <taxon>rosids</taxon>
        <taxon>fabids</taxon>
        <taxon>Fabales</taxon>
        <taxon>Fabaceae</taxon>
        <taxon>Papilionoideae</taxon>
        <taxon>50 kb inversion clade</taxon>
        <taxon>NPAAA clade</taxon>
        <taxon>Hologalegina</taxon>
        <taxon>IRL clade</taxon>
        <taxon>Trifolieae</taxon>
        <taxon>Trifolium</taxon>
    </lineage>
</organism>
<keyword evidence="3" id="KW-1185">Reference proteome</keyword>
<feature type="non-terminal residue" evidence="2">
    <location>
        <position position="35"/>
    </location>
</feature>
<evidence type="ECO:0000313" key="3">
    <source>
        <dbReference type="Proteomes" id="UP000265520"/>
    </source>
</evidence>
<dbReference type="AlphaFoldDB" id="A0A392VWS8"/>
<keyword evidence="1" id="KW-0472">Membrane</keyword>
<keyword evidence="2" id="KW-0762">Sugar transport</keyword>
<evidence type="ECO:0000313" key="2">
    <source>
        <dbReference type="EMBL" id="MCI91441.1"/>
    </source>
</evidence>
<dbReference type="Proteomes" id="UP000265520">
    <property type="component" value="Unassembled WGS sequence"/>
</dbReference>
<keyword evidence="2" id="KW-0813">Transport</keyword>
<dbReference type="EMBL" id="LXQA011272075">
    <property type="protein sequence ID" value="MCI91441.1"/>
    <property type="molecule type" value="Genomic_DNA"/>
</dbReference>
<sequence length="35" mass="3851">MEAHGGGLRRILVLAFCVAGIWSAYIYQGILQETL</sequence>
<comment type="caution">
    <text evidence="2">The sequence shown here is derived from an EMBL/GenBank/DDBJ whole genome shotgun (WGS) entry which is preliminary data.</text>
</comment>
<name>A0A392VWS8_9FABA</name>
<keyword evidence="1" id="KW-1133">Transmembrane helix</keyword>
<feature type="transmembrane region" description="Helical" evidence="1">
    <location>
        <begin position="12"/>
        <end position="30"/>
    </location>
</feature>
<proteinExistence type="predicted"/>
<keyword evidence="1" id="KW-0812">Transmembrane</keyword>
<protein>
    <submittedName>
        <fullName evidence="2">UDP-galactose/UDP-glucose transporter 3-like</fullName>
    </submittedName>
</protein>
<reference evidence="2 3" key="1">
    <citation type="journal article" date="2018" name="Front. Plant Sci.">
        <title>Red Clover (Trifolium pratense) and Zigzag Clover (T. medium) - A Picture of Genomic Similarities and Differences.</title>
        <authorList>
            <person name="Dluhosova J."/>
            <person name="Istvanek J."/>
            <person name="Nedelnik J."/>
            <person name="Repkova J."/>
        </authorList>
    </citation>
    <scope>NUCLEOTIDE SEQUENCE [LARGE SCALE GENOMIC DNA]</scope>
    <source>
        <strain evidence="3">cv. 10/8</strain>
        <tissue evidence="2">Leaf</tissue>
    </source>
</reference>
<evidence type="ECO:0000256" key="1">
    <source>
        <dbReference type="SAM" id="Phobius"/>
    </source>
</evidence>